<organism evidence="9 10">
    <name type="scientific">Oenococcus sicerae</name>
    <dbReference type="NCBI Taxonomy" id="2203724"/>
    <lineage>
        <taxon>Bacteria</taxon>
        <taxon>Bacillati</taxon>
        <taxon>Bacillota</taxon>
        <taxon>Bacilli</taxon>
        <taxon>Lactobacillales</taxon>
        <taxon>Lactobacillaceae</taxon>
        <taxon>Oenococcus</taxon>
    </lineage>
</organism>
<evidence type="ECO:0000313" key="9">
    <source>
        <dbReference type="EMBL" id="MDN6900228.1"/>
    </source>
</evidence>
<dbReference type="InterPro" id="IPR033887">
    <property type="entry name" value="PTS_IIA_man"/>
</dbReference>
<dbReference type="Pfam" id="PF03610">
    <property type="entry name" value="EIIA-man"/>
    <property type="match status" value="1"/>
</dbReference>
<dbReference type="GO" id="GO:0016020">
    <property type="term" value="C:membrane"/>
    <property type="evidence" value="ECO:0007669"/>
    <property type="project" value="InterPro"/>
</dbReference>
<protein>
    <submittedName>
        <fullName evidence="9">PTS sugar transporter subunit IIA</fullName>
    </submittedName>
</protein>
<keyword evidence="2" id="KW-0813">Transport</keyword>
<keyword evidence="6" id="KW-0598">Phosphotransferase system</keyword>
<dbReference type="GO" id="GO:0016301">
    <property type="term" value="F:kinase activity"/>
    <property type="evidence" value="ECO:0007669"/>
    <property type="project" value="UniProtKB-KW"/>
</dbReference>
<dbReference type="InterPro" id="IPR036662">
    <property type="entry name" value="PTS_EIIA_man-typ_sf"/>
</dbReference>
<dbReference type="InterPro" id="IPR051471">
    <property type="entry name" value="Bacterial_PTS_sugar_comp"/>
</dbReference>
<dbReference type="CDD" id="cd00006">
    <property type="entry name" value="PTS_IIA_man"/>
    <property type="match status" value="1"/>
</dbReference>
<dbReference type="PANTHER" id="PTHR33799">
    <property type="entry name" value="PTS PERMEASE-RELATED-RELATED"/>
    <property type="match status" value="1"/>
</dbReference>
<evidence type="ECO:0000256" key="4">
    <source>
        <dbReference type="ARBA" id="ARBA00022597"/>
    </source>
</evidence>
<dbReference type="GO" id="GO:0005737">
    <property type="term" value="C:cytoplasm"/>
    <property type="evidence" value="ECO:0007669"/>
    <property type="project" value="UniProtKB-SubCell"/>
</dbReference>
<evidence type="ECO:0000256" key="5">
    <source>
        <dbReference type="ARBA" id="ARBA00022679"/>
    </source>
</evidence>
<evidence type="ECO:0000259" key="8">
    <source>
        <dbReference type="PROSITE" id="PS51096"/>
    </source>
</evidence>
<evidence type="ECO:0000313" key="10">
    <source>
        <dbReference type="Proteomes" id="UP001167919"/>
    </source>
</evidence>
<evidence type="ECO:0000256" key="3">
    <source>
        <dbReference type="ARBA" id="ARBA00022490"/>
    </source>
</evidence>
<dbReference type="RefSeq" id="WP_301711162.1">
    <property type="nucleotide sequence ID" value="NZ_SDWY01000002.1"/>
</dbReference>
<keyword evidence="3" id="KW-0963">Cytoplasm</keyword>
<keyword evidence="7" id="KW-0418">Kinase</keyword>
<dbReference type="Gene3D" id="3.40.50.510">
    <property type="entry name" value="Phosphotransferase system, mannose-type IIA component"/>
    <property type="match status" value="1"/>
</dbReference>
<dbReference type="SUPFAM" id="SSF53062">
    <property type="entry name" value="PTS system fructose IIA component-like"/>
    <property type="match status" value="1"/>
</dbReference>
<keyword evidence="4 9" id="KW-0762">Sugar transport</keyword>
<comment type="subcellular location">
    <subcellularLocation>
        <location evidence="1">Cytoplasm</location>
    </subcellularLocation>
</comment>
<reference evidence="9" key="1">
    <citation type="submission" date="2019-01" db="EMBL/GenBank/DDBJ databases">
        <title>Oenococcus sicerae UCMA17102.</title>
        <authorList>
            <person name="Cousin F.J."/>
            <person name="Le Guellec R."/>
            <person name="Cretenet M."/>
        </authorList>
    </citation>
    <scope>NUCLEOTIDE SEQUENCE</scope>
    <source>
        <strain evidence="9">UCMA17102</strain>
    </source>
</reference>
<evidence type="ECO:0000256" key="1">
    <source>
        <dbReference type="ARBA" id="ARBA00004496"/>
    </source>
</evidence>
<keyword evidence="5" id="KW-0808">Transferase</keyword>
<evidence type="ECO:0000256" key="2">
    <source>
        <dbReference type="ARBA" id="ARBA00022448"/>
    </source>
</evidence>
<dbReference type="PANTHER" id="PTHR33799:SF1">
    <property type="entry name" value="PTS SYSTEM MANNOSE-SPECIFIC EIIAB COMPONENT-RELATED"/>
    <property type="match status" value="1"/>
</dbReference>
<dbReference type="EMBL" id="SDWY01000002">
    <property type="protein sequence ID" value="MDN6900228.1"/>
    <property type="molecule type" value="Genomic_DNA"/>
</dbReference>
<name>A0AAJ1R8X4_9LACO</name>
<evidence type="ECO:0000256" key="7">
    <source>
        <dbReference type="ARBA" id="ARBA00022777"/>
    </source>
</evidence>
<dbReference type="InterPro" id="IPR004701">
    <property type="entry name" value="PTS_EIIA_man-typ"/>
</dbReference>
<dbReference type="PROSITE" id="PS51096">
    <property type="entry name" value="PTS_EIIA_TYPE_4"/>
    <property type="match status" value="1"/>
</dbReference>
<dbReference type="Proteomes" id="UP001167919">
    <property type="component" value="Unassembled WGS sequence"/>
</dbReference>
<evidence type="ECO:0000256" key="6">
    <source>
        <dbReference type="ARBA" id="ARBA00022683"/>
    </source>
</evidence>
<gene>
    <name evidence="9" type="ORF">EVC35_04305</name>
</gene>
<sequence length="142" mass="15098">MIHIILVSHGDFAKGLKTSLAMFVGDKIDQIIAVGLKNGESADQFAEDLQLPLAEISNDDSLIVLADIIGGSPLTTLCSALSKMGKLDETTILGGVNLPMALNAVLLKDNLKGEDFIKTVLGEAQSSLREFKVTANDEDDDI</sequence>
<accession>A0AAJ1R8X4</accession>
<comment type="caution">
    <text evidence="9">The sequence shown here is derived from an EMBL/GenBank/DDBJ whole genome shotgun (WGS) entry which is preliminary data.</text>
</comment>
<proteinExistence type="predicted"/>
<feature type="domain" description="PTS EIIA type-4" evidence="8">
    <location>
        <begin position="1"/>
        <end position="128"/>
    </location>
</feature>
<dbReference type="AlphaFoldDB" id="A0AAJ1R8X4"/>
<dbReference type="GO" id="GO:0009401">
    <property type="term" value="P:phosphoenolpyruvate-dependent sugar phosphotransferase system"/>
    <property type="evidence" value="ECO:0007669"/>
    <property type="project" value="UniProtKB-KW"/>
</dbReference>